<dbReference type="GO" id="GO:2001070">
    <property type="term" value="F:starch binding"/>
    <property type="evidence" value="ECO:0007669"/>
    <property type="project" value="InterPro"/>
</dbReference>
<organism evidence="2 3">
    <name type="scientific">Candidatus Finniella inopinata</name>
    <dbReference type="NCBI Taxonomy" id="1696036"/>
    <lineage>
        <taxon>Bacteria</taxon>
        <taxon>Pseudomonadati</taxon>
        <taxon>Pseudomonadota</taxon>
        <taxon>Alphaproteobacteria</taxon>
        <taxon>Holosporales</taxon>
        <taxon>Candidatus Paracaedibacteraceae</taxon>
        <taxon>Candidatus Finniella</taxon>
    </lineage>
</organism>
<comment type="caution">
    <text evidence="2">The sequence shown here is derived from an EMBL/GenBank/DDBJ whole genome shotgun (WGS) entry which is preliminary data.</text>
</comment>
<dbReference type="InterPro" id="IPR013784">
    <property type="entry name" value="Carb-bd-like_fold"/>
</dbReference>
<gene>
    <name evidence="2" type="ORF">EQU50_03985</name>
</gene>
<evidence type="ECO:0000313" key="3">
    <source>
        <dbReference type="Proteomes" id="UP000293550"/>
    </source>
</evidence>
<dbReference type="AlphaFoldDB" id="A0A4Q7DGT0"/>
<name>A0A4Q7DGT0_9PROT</name>
<dbReference type="Proteomes" id="UP000293550">
    <property type="component" value="Unassembled WGS sequence"/>
</dbReference>
<dbReference type="EMBL" id="SCFB01000005">
    <property type="protein sequence ID" value="RZI46101.1"/>
    <property type="molecule type" value="Genomic_DNA"/>
</dbReference>
<accession>A0A4Q7DGT0</accession>
<evidence type="ECO:0000313" key="2">
    <source>
        <dbReference type="EMBL" id="RZI46101.1"/>
    </source>
</evidence>
<feature type="domain" description="CBM20" evidence="1">
    <location>
        <begin position="20"/>
        <end position="131"/>
    </location>
</feature>
<sequence length="131" mass="14235">MRIKPELPFEFAGIRTITKVGSVAKGTIKFSVSATTIFGQNVYVSGNIPQLGSWNLSQALLLSPDAYPTWKGTITAPLGTTVSYKYVRMYGPVTKLAQPEGLKAARVQWLDGPNLSVTPSASENPVSYNWK</sequence>
<reference evidence="2 3" key="1">
    <citation type="submission" date="2018-10" db="EMBL/GenBank/DDBJ databases">
        <title>An updated phylogeny of the Alphaproteobacteria reveals that the parasitic Rickettsiales and Holosporales have independent origins.</title>
        <authorList>
            <person name="Munoz-Gomez S.A."/>
            <person name="Hess S."/>
            <person name="Burger G."/>
            <person name="Lang B.F."/>
            <person name="Susko E."/>
            <person name="Slamovits C.H."/>
            <person name="Roger A.J."/>
        </authorList>
    </citation>
    <scope>NUCLEOTIDE SEQUENCE [LARGE SCALE GENOMIC DNA]</scope>
    <source>
        <strain evidence="2">HOLO01</strain>
    </source>
</reference>
<dbReference type="Pfam" id="PF00686">
    <property type="entry name" value="CBM_20"/>
    <property type="match status" value="1"/>
</dbReference>
<dbReference type="PANTHER" id="PTHR32518:SF3">
    <property type="entry name" value="4-ALPHA-GLUCANOTRANSFERASE"/>
    <property type="match status" value="1"/>
</dbReference>
<evidence type="ECO:0000259" key="1">
    <source>
        <dbReference type="PROSITE" id="PS51166"/>
    </source>
</evidence>
<dbReference type="Gene3D" id="2.60.40.10">
    <property type="entry name" value="Immunoglobulins"/>
    <property type="match status" value="1"/>
</dbReference>
<dbReference type="SUPFAM" id="SSF49452">
    <property type="entry name" value="Starch-binding domain-like"/>
    <property type="match status" value="1"/>
</dbReference>
<dbReference type="SMART" id="SM01065">
    <property type="entry name" value="CBM_2"/>
    <property type="match status" value="1"/>
</dbReference>
<dbReference type="OrthoDB" id="9805159at2"/>
<dbReference type="InterPro" id="IPR002044">
    <property type="entry name" value="CBM20"/>
</dbReference>
<protein>
    <recommendedName>
        <fullName evidence="1">CBM20 domain-containing protein</fullName>
    </recommendedName>
</protein>
<proteinExistence type="predicted"/>
<dbReference type="PANTHER" id="PTHR32518">
    <property type="match status" value="1"/>
</dbReference>
<dbReference type="PROSITE" id="PS51166">
    <property type="entry name" value="CBM20"/>
    <property type="match status" value="1"/>
</dbReference>
<dbReference type="InterPro" id="IPR013783">
    <property type="entry name" value="Ig-like_fold"/>
</dbReference>
<keyword evidence="3" id="KW-1185">Reference proteome</keyword>